<evidence type="ECO:0000313" key="9">
    <source>
        <dbReference type="EMBL" id="SVB27963.1"/>
    </source>
</evidence>
<keyword evidence="4 7" id="KW-0812">Transmembrane</keyword>
<dbReference type="Gene3D" id="1.20.1250.20">
    <property type="entry name" value="MFS general substrate transporter like domains"/>
    <property type="match status" value="2"/>
</dbReference>
<evidence type="ECO:0000256" key="5">
    <source>
        <dbReference type="ARBA" id="ARBA00022989"/>
    </source>
</evidence>
<keyword evidence="6 7" id="KW-0472">Membrane</keyword>
<gene>
    <name evidence="9" type="ORF">METZ01_LOCUS180817</name>
</gene>
<feature type="transmembrane region" description="Helical" evidence="7">
    <location>
        <begin position="251"/>
        <end position="275"/>
    </location>
</feature>
<evidence type="ECO:0000256" key="2">
    <source>
        <dbReference type="ARBA" id="ARBA00022448"/>
    </source>
</evidence>
<evidence type="ECO:0000256" key="6">
    <source>
        <dbReference type="ARBA" id="ARBA00023136"/>
    </source>
</evidence>
<dbReference type="InterPro" id="IPR011701">
    <property type="entry name" value="MFS"/>
</dbReference>
<feature type="transmembrane region" description="Helical" evidence="7">
    <location>
        <begin position="105"/>
        <end position="126"/>
    </location>
</feature>
<comment type="subcellular location">
    <subcellularLocation>
        <location evidence="1">Cell membrane</location>
        <topology evidence="1">Multi-pass membrane protein</topology>
    </subcellularLocation>
</comment>
<organism evidence="9">
    <name type="scientific">marine metagenome</name>
    <dbReference type="NCBI Taxonomy" id="408172"/>
    <lineage>
        <taxon>unclassified sequences</taxon>
        <taxon>metagenomes</taxon>
        <taxon>ecological metagenomes</taxon>
    </lineage>
</organism>
<feature type="transmembrane region" description="Helical" evidence="7">
    <location>
        <begin position="166"/>
        <end position="188"/>
    </location>
</feature>
<evidence type="ECO:0000256" key="4">
    <source>
        <dbReference type="ARBA" id="ARBA00022692"/>
    </source>
</evidence>
<keyword evidence="5 7" id="KW-1133">Transmembrane helix</keyword>
<feature type="transmembrane region" description="Helical" evidence="7">
    <location>
        <begin position="51"/>
        <end position="72"/>
    </location>
</feature>
<dbReference type="InterPro" id="IPR050171">
    <property type="entry name" value="MFS_Transporters"/>
</dbReference>
<reference evidence="9" key="1">
    <citation type="submission" date="2018-05" db="EMBL/GenBank/DDBJ databases">
        <authorList>
            <person name="Lanie J.A."/>
            <person name="Ng W.-L."/>
            <person name="Kazmierczak K.M."/>
            <person name="Andrzejewski T.M."/>
            <person name="Davidsen T.M."/>
            <person name="Wayne K.J."/>
            <person name="Tettelin H."/>
            <person name="Glass J.I."/>
            <person name="Rusch D."/>
            <person name="Podicherti R."/>
            <person name="Tsui H.-C.T."/>
            <person name="Winkler M.E."/>
        </authorList>
    </citation>
    <scope>NUCLEOTIDE SEQUENCE</scope>
</reference>
<evidence type="ECO:0000259" key="8">
    <source>
        <dbReference type="PROSITE" id="PS50850"/>
    </source>
</evidence>
<proteinExistence type="predicted"/>
<feature type="transmembrane region" description="Helical" evidence="7">
    <location>
        <begin position="295"/>
        <end position="319"/>
    </location>
</feature>
<dbReference type="EMBL" id="UINC01035485">
    <property type="protein sequence ID" value="SVB27963.1"/>
    <property type="molecule type" value="Genomic_DNA"/>
</dbReference>
<feature type="domain" description="Major facilitator superfamily (MFS) profile" evidence="8">
    <location>
        <begin position="14"/>
        <end position="366"/>
    </location>
</feature>
<feature type="transmembrane region" description="Helical" evidence="7">
    <location>
        <begin position="12"/>
        <end position="39"/>
    </location>
</feature>
<keyword evidence="2" id="KW-0813">Transport</keyword>
<protein>
    <recommendedName>
        <fullName evidence="8">Major facilitator superfamily (MFS) profile domain-containing protein</fullName>
    </recommendedName>
</protein>
<accession>A0A382CRN1</accession>
<feature type="transmembrane region" description="Helical" evidence="7">
    <location>
        <begin position="79"/>
        <end position="99"/>
    </location>
</feature>
<dbReference type="AlphaFoldDB" id="A0A382CRN1"/>
<keyword evidence="3" id="KW-1003">Cell membrane</keyword>
<dbReference type="InterPro" id="IPR036259">
    <property type="entry name" value="MFS_trans_sf"/>
</dbReference>
<dbReference type="PANTHER" id="PTHR23517">
    <property type="entry name" value="RESISTANCE PROTEIN MDTM, PUTATIVE-RELATED-RELATED"/>
    <property type="match status" value="1"/>
</dbReference>
<name>A0A382CRN1_9ZZZZ</name>
<dbReference type="InterPro" id="IPR020846">
    <property type="entry name" value="MFS_dom"/>
</dbReference>
<dbReference type="Pfam" id="PF07690">
    <property type="entry name" value="MFS_1"/>
    <property type="match status" value="1"/>
</dbReference>
<dbReference type="SUPFAM" id="SSF103473">
    <property type="entry name" value="MFS general substrate transporter"/>
    <property type="match status" value="1"/>
</dbReference>
<evidence type="ECO:0000256" key="1">
    <source>
        <dbReference type="ARBA" id="ARBA00004651"/>
    </source>
</evidence>
<evidence type="ECO:0000256" key="7">
    <source>
        <dbReference type="SAM" id="Phobius"/>
    </source>
</evidence>
<evidence type="ECO:0000256" key="3">
    <source>
        <dbReference type="ARBA" id="ARBA00022475"/>
    </source>
</evidence>
<sequence length="366" mass="38568">MMTNVTSTTTARYTLVFSCLGHSYMHLFAVYFFLVVLPLEREWAMPYHELISLWTIGSLLVGIMALPAGWLGDRWSAPGMLVLFFLGLGGAAIICGLATSPTVMWAGLCLLGAFAAIYHPVGIAWLVRTTTESRGKVLGINGVFGNAGVAGAGLVAGTLIDLFGWRIAFLAPGAISLATGVVMLYCLISGRLTGDTARRLPARADGQTGQLRAFVLLLITMFGGAIIYQATQIALPKVFAVRLVEFVGSSTFGVGAFIALVYGFAGLTQVASGYLADRFDLKMVYIGTFLLQIPVLWIAASAGGVSLIAASTVLVMANTGSLPAENMLLAAATPEQRHGVAFGLKFVLAFGAAPLAIRLVAYVNDT</sequence>
<dbReference type="GO" id="GO:0005886">
    <property type="term" value="C:plasma membrane"/>
    <property type="evidence" value="ECO:0007669"/>
    <property type="project" value="UniProtKB-SubCell"/>
</dbReference>
<feature type="non-terminal residue" evidence="9">
    <location>
        <position position="366"/>
    </location>
</feature>
<dbReference type="PROSITE" id="PS50850">
    <property type="entry name" value="MFS"/>
    <property type="match status" value="1"/>
</dbReference>
<feature type="transmembrane region" description="Helical" evidence="7">
    <location>
        <begin position="209"/>
        <end position="231"/>
    </location>
</feature>
<dbReference type="PANTHER" id="PTHR23517:SF2">
    <property type="entry name" value="MULTIDRUG RESISTANCE PROTEIN MDTH"/>
    <property type="match status" value="1"/>
</dbReference>
<feature type="transmembrane region" description="Helical" evidence="7">
    <location>
        <begin position="138"/>
        <end position="160"/>
    </location>
</feature>
<feature type="transmembrane region" description="Helical" evidence="7">
    <location>
        <begin position="339"/>
        <end position="361"/>
    </location>
</feature>
<dbReference type="GO" id="GO:0022857">
    <property type="term" value="F:transmembrane transporter activity"/>
    <property type="evidence" value="ECO:0007669"/>
    <property type="project" value="InterPro"/>
</dbReference>